<evidence type="ECO:0000313" key="2">
    <source>
        <dbReference type="EMBL" id="ADZ71720.1"/>
    </source>
</evidence>
<evidence type="ECO:0000313" key="3">
    <source>
        <dbReference type="Proteomes" id="UP000008130"/>
    </source>
</evidence>
<keyword evidence="3" id="KW-1185">Reference proteome</keyword>
<dbReference type="eggNOG" id="COG2771">
    <property type="taxonomic scope" value="Bacteria"/>
</dbReference>
<dbReference type="Gene3D" id="1.10.10.10">
    <property type="entry name" value="Winged helix-like DNA-binding domain superfamily/Winged helix DNA-binding domain"/>
    <property type="match status" value="1"/>
</dbReference>
<accession>F2IYA8</accession>
<dbReference type="EMBL" id="CP002568">
    <property type="protein sequence ID" value="ADZ71720.1"/>
    <property type="molecule type" value="Genomic_DNA"/>
</dbReference>
<dbReference type="GO" id="GO:0003677">
    <property type="term" value="F:DNA binding"/>
    <property type="evidence" value="ECO:0007669"/>
    <property type="project" value="InterPro"/>
</dbReference>
<dbReference type="STRING" id="991905.SL003B_3298"/>
<dbReference type="RefSeq" id="WP_013654029.1">
    <property type="nucleotide sequence ID" value="NC_015259.1"/>
</dbReference>
<gene>
    <name evidence="2" type="ordered locus">SL003B_3298</name>
</gene>
<name>F2IYA8_POLGS</name>
<dbReference type="InterPro" id="IPR016032">
    <property type="entry name" value="Sig_transdc_resp-reg_C-effctor"/>
</dbReference>
<feature type="domain" description="HTH luxR-type" evidence="1">
    <location>
        <begin position="308"/>
        <end position="365"/>
    </location>
</feature>
<dbReference type="SMART" id="SM00421">
    <property type="entry name" value="HTH_LUXR"/>
    <property type="match status" value="1"/>
</dbReference>
<dbReference type="GO" id="GO:0006355">
    <property type="term" value="P:regulation of DNA-templated transcription"/>
    <property type="evidence" value="ECO:0007669"/>
    <property type="project" value="InterPro"/>
</dbReference>
<dbReference type="SUPFAM" id="SSF46894">
    <property type="entry name" value="C-terminal effector domain of the bipartite response regulators"/>
    <property type="match status" value="1"/>
</dbReference>
<organism evidence="2 3">
    <name type="scientific">Polymorphum gilvum (strain LMG 25793 / CGMCC 1.9160 / SL003B-26A1)</name>
    <dbReference type="NCBI Taxonomy" id="991905"/>
    <lineage>
        <taxon>Bacteria</taxon>
        <taxon>Pseudomonadati</taxon>
        <taxon>Pseudomonadota</taxon>
        <taxon>Alphaproteobacteria</taxon>
        <taxon>Rhodobacterales</taxon>
        <taxon>Paracoccaceae</taxon>
        <taxon>Polymorphum</taxon>
    </lineage>
</organism>
<dbReference type="KEGG" id="pgv:SL003B_3298"/>
<sequence>MTLRISAQTQDRLIDSLYAALGAQADWSAAAEALEAALAAEVLLLDFGPDGRHSARYCPRAQAEPLLVCLSRALAPSGKSVLAHLLRDAPLERTLTLRELAFPDGQDSDGEPARRADGLLASVLRSERRKALLAILRPEGGPFGLAETAFARRIIRHIANGLRLSDHAEQARAASEALHLLVRNLEERAILIDRQRRVVAATPAGHQAMAASDLFDTKSGRLVAQPKEVDDVLAEVLAAIAAPDSGLAGPRKSPPPERRGEAVFEGADRRRCRMVFRTVETAGEPLVHIQVRDARPIHRDVRDALRALYGLSRSEARLAYYLAATGSLAETLETLSVTRNTGKTHLRRIYEKTGTRSQVELCQMIAGLSGLY</sequence>
<reference evidence="2 3" key="1">
    <citation type="journal article" date="2011" name="J. Bacteriol.">
        <title>Complete genome sequence of Polymorphum gilvum SL003B-26A1T, a crude oil-degrading bacterium from oil-polluted saline soil.</title>
        <authorList>
            <person name="Li S.G."/>
            <person name="Tang Y.Q."/>
            <person name="Nie Y."/>
            <person name="Cai M."/>
            <person name="Wu X.L."/>
        </authorList>
    </citation>
    <scope>NUCLEOTIDE SEQUENCE [LARGE SCALE GENOMIC DNA]</scope>
    <source>
        <strain evidence="3">LMG 25793 / CGMCC 1.9160 / SL003B-26A1</strain>
    </source>
</reference>
<dbReference type="Proteomes" id="UP000008130">
    <property type="component" value="Chromosome"/>
</dbReference>
<dbReference type="InterPro" id="IPR000792">
    <property type="entry name" value="Tscrpt_reg_LuxR_C"/>
</dbReference>
<dbReference type="OrthoDB" id="5497412at2"/>
<evidence type="ECO:0000259" key="1">
    <source>
        <dbReference type="SMART" id="SM00421"/>
    </source>
</evidence>
<dbReference type="InterPro" id="IPR036388">
    <property type="entry name" value="WH-like_DNA-bd_sf"/>
</dbReference>
<dbReference type="HOGENOM" id="CLU_743649_0_0_5"/>
<proteinExistence type="predicted"/>
<protein>
    <submittedName>
        <fullName evidence="2">Transcriptional regulator, LuxR family</fullName>
    </submittedName>
</protein>
<dbReference type="AlphaFoldDB" id="F2IYA8"/>